<keyword evidence="9" id="KW-0234">DNA repair</keyword>
<evidence type="ECO:0000313" key="12">
    <source>
        <dbReference type="Proteomes" id="UP001208131"/>
    </source>
</evidence>
<feature type="domain" description="PD-(D/E)XK endonuclease-like" evidence="10">
    <location>
        <begin position="624"/>
        <end position="899"/>
    </location>
</feature>
<evidence type="ECO:0000313" key="11">
    <source>
        <dbReference type="EMBL" id="MCU6706329.1"/>
    </source>
</evidence>
<evidence type="ECO:0000259" key="10">
    <source>
        <dbReference type="Pfam" id="PF12705"/>
    </source>
</evidence>
<evidence type="ECO:0000256" key="5">
    <source>
        <dbReference type="ARBA" id="ARBA00022806"/>
    </source>
</evidence>
<dbReference type="AlphaFoldDB" id="A0AAE3IJ26"/>
<dbReference type="GO" id="GO:0004386">
    <property type="term" value="F:helicase activity"/>
    <property type="evidence" value="ECO:0007669"/>
    <property type="project" value="UniProtKB-KW"/>
</dbReference>
<keyword evidence="6" id="KW-0269">Exonuclease</keyword>
<reference evidence="11 12" key="1">
    <citation type="journal article" date="2021" name="ISME Commun">
        <title>Automated analysis of genomic sequences facilitates high-throughput and comprehensive description of bacteria.</title>
        <authorList>
            <person name="Hitch T.C.A."/>
        </authorList>
    </citation>
    <scope>NUCLEOTIDE SEQUENCE [LARGE SCALE GENOMIC DNA]</scope>
    <source>
        <strain evidence="11 12">Sanger_31</strain>
    </source>
</reference>
<keyword evidence="3" id="KW-0227">DNA damage</keyword>
<keyword evidence="5" id="KW-0347">Helicase</keyword>
<evidence type="ECO:0000256" key="3">
    <source>
        <dbReference type="ARBA" id="ARBA00022763"/>
    </source>
</evidence>
<dbReference type="InterPro" id="IPR011335">
    <property type="entry name" value="Restrct_endonuc-II-like"/>
</dbReference>
<proteinExistence type="predicted"/>
<dbReference type="GO" id="GO:0003677">
    <property type="term" value="F:DNA binding"/>
    <property type="evidence" value="ECO:0007669"/>
    <property type="project" value="UniProtKB-KW"/>
</dbReference>
<dbReference type="GO" id="GO:0004527">
    <property type="term" value="F:exonuclease activity"/>
    <property type="evidence" value="ECO:0007669"/>
    <property type="project" value="UniProtKB-KW"/>
</dbReference>
<dbReference type="Pfam" id="PF12705">
    <property type="entry name" value="PDDEXK_1"/>
    <property type="match status" value="1"/>
</dbReference>
<protein>
    <submittedName>
        <fullName evidence="11">PD-(D/E)XK nuclease family protein</fullName>
    </submittedName>
</protein>
<evidence type="ECO:0000256" key="6">
    <source>
        <dbReference type="ARBA" id="ARBA00022839"/>
    </source>
</evidence>
<dbReference type="SUPFAM" id="SSF52540">
    <property type="entry name" value="P-loop containing nucleoside triphosphate hydrolases"/>
    <property type="match status" value="1"/>
</dbReference>
<sequence length="905" mass="103279">MTFIEWLKDCNEADHLTKKVYICNDYLNAERMLENASGENIVIRLERYTVADHAKHIIETSAEYMDSRIITLSNAEGCEIVRRIIDESGINYFKSDDHNACMEIFKTISELRMNCIGPDSLSLDSRRINTLSAIFQAYENKLSDSKLYDSAKLISIASGLIKAGKADVNSVHFAYDKEIEVDKLTAEYIGLLPDPAVIDNMADMSDEQYQNGLRKLAQKAELWRNYGVTNEVERTVLHIVNSGYELCDTVVLCPDDEYMDLLMNMCDQYKVPVEFPEGISCRHSDVVAFFRAMLKWCKNDYRFDLFRDVMLSPVFKYEEKVEDGKTKSKGRIFLEAQNSGNGWGIEWYSTRDSQVFKVFYDVFKKDNVSAKEFYGGVLKLVNEYVRGTNAEQRSSISSVKDALIGRYRFYADYDKKLSLQEAMTEITDIAENARYSLPASKGAVTCCLMGRYSALFMKNIYVLGLTTGRFPVMQDESPVLNDKEREQLFGNRDHCSDAIERRKLTDLVRTVLMAERANLVVSCSVYDTVEIRAQSPSAVYTVIAAEKGIDVNKIEVYDYLSDRRKVSVRSEISLNSDFLNKAEKIGLHDDGAKQSKSLTEYLDKQRESRIDILREMCENKHFIISATSLSTMLQCPLRFFYERIAHVEKPQEVDIDRSAWLKGNVKGMYIHEIMENYAKTVLKGKSAAEVSETVDKAALDEIFESVSKNYLRNYPPVDMTVAQSEREEYYNCVKAYLDELHGDIHSGKREVVEVEYPFNGDVEIGEYEVTIMGRIDRLDRIIDGTKVSYQIVDYKTEDIKKFREKLPEDPQDHIYALALENGCTPVGEVSESDIVAADYVFILEKGNCHVVNNKDNSGIENMITITFKKIVEEGFKKCIVNKNDKITPCTFCPAYEEVCSGGATE</sequence>
<dbReference type="RefSeq" id="WP_267301490.1">
    <property type="nucleotide sequence ID" value="NZ_JAOQJZ010000011.1"/>
</dbReference>
<evidence type="ECO:0000256" key="2">
    <source>
        <dbReference type="ARBA" id="ARBA00022741"/>
    </source>
</evidence>
<keyword evidence="8" id="KW-0238">DNA-binding</keyword>
<dbReference type="InterPro" id="IPR038726">
    <property type="entry name" value="PDDEXK_AddAB-type"/>
</dbReference>
<evidence type="ECO:0000256" key="7">
    <source>
        <dbReference type="ARBA" id="ARBA00022840"/>
    </source>
</evidence>
<dbReference type="EMBL" id="JAOQJZ010000011">
    <property type="protein sequence ID" value="MCU6706329.1"/>
    <property type="molecule type" value="Genomic_DNA"/>
</dbReference>
<dbReference type="Gene3D" id="3.40.50.300">
    <property type="entry name" value="P-loop containing nucleotide triphosphate hydrolases"/>
    <property type="match status" value="1"/>
</dbReference>
<keyword evidence="4" id="KW-0378">Hydrolase</keyword>
<dbReference type="InterPro" id="IPR011604">
    <property type="entry name" value="PDDEXK-like_dom_sf"/>
</dbReference>
<keyword evidence="1" id="KW-0540">Nuclease</keyword>
<evidence type="ECO:0000256" key="9">
    <source>
        <dbReference type="ARBA" id="ARBA00023204"/>
    </source>
</evidence>
<organism evidence="11 12">
    <name type="scientific">Hominimerdicola aceti</name>
    <dbReference type="NCBI Taxonomy" id="2981726"/>
    <lineage>
        <taxon>Bacteria</taxon>
        <taxon>Bacillati</taxon>
        <taxon>Bacillota</taxon>
        <taxon>Clostridia</taxon>
        <taxon>Eubacteriales</taxon>
        <taxon>Oscillospiraceae</taxon>
        <taxon>Hominimerdicola</taxon>
    </lineage>
</organism>
<dbReference type="GO" id="GO:0006281">
    <property type="term" value="P:DNA repair"/>
    <property type="evidence" value="ECO:0007669"/>
    <property type="project" value="UniProtKB-KW"/>
</dbReference>
<comment type="caution">
    <text evidence="11">The sequence shown here is derived from an EMBL/GenBank/DDBJ whole genome shotgun (WGS) entry which is preliminary data.</text>
</comment>
<gene>
    <name evidence="11" type="ORF">OCV57_10405</name>
</gene>
<dbReference type="Proteomes" id="UP001208131">
    <property type="component" value="Unassembled WGS sequence"/>
</dbReference>
<keyword evidence="7" id="KW-0067">ATP-binding</keyword>
<dbReference type="Gene3D" id="3.90.320.10">
    <property type="match status" value="1"/>
</dbReference>
<evidence type="ECO:0000256" key="8">
    <source>
        <dbReference type="ARBA" id="ARBA00023125"/>
    </source>
</evidence>
<evidence type="ECO:0000256" key="1">
    <source>
        <dbReference type="ARBA" id="ARBA00022722"/>
    </source>
</evidence>
<accession>A0AAE3IJ26</accession>
<dbReference type="InterPro" id="IPR027417">
    <property type="entry name" value="P-loop_NTPase"/>
</dbReference>
<keyword evidence="12" id="KW-1185">Reference proteome</keyword>
<evidence type="ECO:0000256" key="4">
    <source>
        <dbReference type="ARBA" id="ARBA00022801"/>
    </source>
</evidence>
<keyword evidence="2" id="KW-0547">Nucleotide-binding</keyword>
<dbReference type="SUPFAM" id="SSF52980">
    <property type="entry name" value="Restriction endonuclease-like"/>
    <property type="match status" value="1"/>
</dbReference>
<name>A0AAE3IJ26_9FIRM</name>
<dbReference type="GO" id="GO:0005524">
    <property type="term" value="F:ATP binding"/>
    <property type="evidence" value="ECO:0007669"/>
    <property type="project" value="UniProtKB-KW"/>
</dbReference>